<evidence type="ECO:0000313" key="2">
    <source>
        <dbReference type="EMBL" id="KIW64671.1"/>
    </source>
</evidence>
<evidence type="ECO:0000256" key="1">
    <source>
        <dbReference type="SAM" id="MobiDB-lite"/>
    </source>
</evidence>
<reference evidence="2 3" key="1">
    <citation type="submission" date="2015-01" db="EMBL/GenBank/DDBJ databases">
        <title>The Genome Sequence of Capronia semiimmersa CBS27337.</title>
        <authorList>
            <consortium name="The Broad Institute Genomics Platform"/>
            <person name="Cuomo C."/>
            <person name="de Hoog S."/>
            <person name="Gorbushina A."/>
            <person name="Stielow B."/>
            <person name="Teixiera M."/>
            <person name="Abouelleil A."/>
            <person name="Chapman S.B."/>
            <person name="Priest M."/>
            <person name="Young S.K."/>
            <person name="Wortman J."/>
            <person name="Nusbaum C."/>
            <person name="Birren B."/>
        </authorList>
    </citation>
    <scope>NUCLEOTIDE SEQUENCE [LARGE SCALE GENOMIC DNA]</scope>
    <source>
        <strain evidence="2 3">CBS 27337</strain>
    </source>
</reference>
<dbReference type="PANTHER" id="PTHR38489:SF1">
    <property type="entry name" value="HISTONE CHAPERONE DOMAIN-CONTAINING PROTEIN"/>
    <property type="match status" value="1"/>
</dbReference>
<name>A0A0D2CHG0_9EURO</name>
<protein>
    <submittedName>
        <fullName evidence="2">Uncharacterized protein</fullName>
    </submittedName>
</protein>
<dbReference type="Pfam" id="PF15370">
    <property type="entry name" value="NOPCHAP1"/>
    <property type="match status" value="1"/>
</dbReference>
<accession>A0A0D2CHG0</accession>
<keyword evidence="3" id="KW-1185">Reference proteome</keyword>
<proteinExistence type="predicted"/>
<dbReference type="GO" id="GO:0000492">
    <property type="term" value="P:box C/D snoRNP assembly"/>
    <property type="evidence" value="ECO:0007669"/>
    <property type="project" value="InterPro"/>
</dbReference>
<gene>
    <name evidence="2" type="ORF">PV04_09589</name>
</gene>
<organism evidence="2 3">
    <name type="scientific">Phialophora macrospora</name>
    <dbReference type="NCBI Taxonomy" id="1851006"/>
    <lineage>
        <taxon>Eukaryota</taxon>
        <taxon>Fungi</taxon>
        <taxon>Dikarya</taxon>
        <taxon>Ascomycota</taxon>
        <taxon>Pezizomycotina</taxon>
        <taxon>Eurotiomycetes</taxon>
        <taxon>Chaetothyriomycetidae</taxon>
        <taxon>Chaetothyriales</taxon>
        <taxon>Herpotrichiellaceae</taxon>
        <taxon>Phialophora</taxon>
    </lineage>
</organism>
<dbReference type="EMBL" id="KN846961">
    <property type="protein sequence ID" value="KIW64671.1"/>
    <property type="molecule type" value="Genomic_DNA"/>
</dbReference>
<evidence type="ECO:0000313" key="3">
    <source>
        <dbReference type="Proteomes" id="UP000054266"/>
    </source>
</evidence>
<sequence length="225" mass="24884">MSGHADERLVKRRKTRPQPLLQEINAWEDGDISSTTSSSSSENLLPIRHAQRLRRVITPAGEDESSTDSENIGVEEEEETSTSSESEDTKGDGPSEVESSDENEGVHVEGTKAQQLTGRPAPEPDLKLRLQAFLPQLQQANAELETLRASHDLRIDQISDDADHYIEMDLGLGVLAEEENESEEIKIPRAQWKGDETSTAEGIKVSVDRLQGDSSKTKRKIEELG</sequence>
<feature type="region of interest" description="Disordered" evidence="1">
    <location>
        <begin position="1"/>
        <end position="124"/>
    </location>
</feature>
<dbReference type="PANTHER" id="PTHR38489">
    <property type="entry name" value="HISTONE CHAPERONE DOMAIN-CONTAINING PROTEIN"/>
    <property type="match status" value="1"/>
</dbReference>
<dbReference type="InterPro" id="IPR027921">
    <property type="entry name" value="NOPCHAP1"/>
</dbReference>
<dbReference type="AlphaFoldDB" id="A0A0D2CHG0"/>
<feature type="compositionally biased region" description="Acidic residues" evidence="1">
    <location>
        <begin position="61"/>
        <end position="80"/>
    </location>
</feature>
<dbReference type="Proteomes" id="UP000054266">
    <property type="component" value="Unassembled WGS sequence"/>
</dbReference>
<dbReference type="STRING" id="5601.A0A0D2CHG0"/>
<feature type="region of interest" description="Disordered" evidence="1">
    <location>
        <begin position="203"/>
        <end position="225"/>
    </location>
</feature>
<dbReference type="HOGENOM" id="CLU_107218_0_0_1"/>